<name>A0A820AS03_9BILA</name>
<dbReference type="AlphaFoldDB" id="A0A820AS03"/>
<comment type="caution">
    <text evidence="1">The sequence shown here is derived from an EMBL/GenBank/DDBJ whole genome shotgun (WGS) entry which is preliminary data.</text>
</comment>
<reference evidence="1" key="1">
    <citation type="submission" date="2021-02" db="EMBL/GenBank/DDBJ databases">
        <authorList>
            <person name="Nowell W R."/>
        </authorList>
    </citation>
    <scope>NUCLEOTIDE SEQUENCE</scope>
</reference>
<proteinExistence type="predicted"/>
<gene>
    <name evidence="1" type="ORF">OVN521_LOCUS25768</name>
</gene>
<dbReference type="EMBL" id="CAJOBG010006529">
    <property type="protein sequence ID" value="CAF4189755.1"/>
    <property type="molecule type" value="Genomic_DNA"/>
</dbReference>
<protein>
    <submittedName>
        <fullName evidence="1">Uncharacterized protein</fullName>
    </submittedName>
</protein>
<sequence>MERLLFVHEKLQSILVLLNSLPSRHECIKVAEKNLEGIAKDYLSQFDPDLLNILSHFSCCFGEFLIKNKSSSAESSSSQSMSTSSKEDQCEPDAKKALIVELLNTARGEVIGTLMESKETIADYLNDSVLAELSSLKRSTYAEATYNEIKKVADEYDISVDPLVEYISNSIKLDANRTADMQRAVDKYAISKTDIVSVSLREFVEFHMPKGSIDDLQEYDALFKLLCTQVRNQEEYSKKVSLRLITSAAWDPLKFA</sequence>
<evidence type="ECO:0000313" key="2">
    <source>
        <dbReference type="Proteomes" id="UP000663866"/>
    </source>
</evidence>
<dbReference type="Proteomes" id="UP000663866">
    <property type="component" value="Unassembled WGS sequence"/>
</dbReference>
<evidence type="ECO:0000313" key="1">
    <source>
        <dbReference type="EMBL" id="CAF4189755.1"/>
    </source>
</evidence>
<keyword evidence="2" id="KW-1185">Reference proteome</keyword>
<accession>A0A820AS03</accession>
<organism evidence="1 2">
    <name type="scientific">Rotaria magnacalcarata</name>
    <dbReference type="NCBI Taxonomy" id="392030"/>
    <lineage>
        <taxon>Eukaryota</taxon>
        <taxon>Metazoa</taxon>
        <taxon>Spiralia</taxon>
        <taxon>Gnathifera</taxon>
        <taxon>Rotifera</taxon>
        <taxon>Eurotatoria</taxon>
        <taxon>Bdelloidea</taxon>
        <taxon>Philodinida</taxon>
        <taxon>Philodinidae</taxon>
        <taxon>Rotaria</taxon>
    </lineage>
</organism>